<dbReference type="InParanoid" id="W3WME5"/>
<evidence type="ECO:0000313" key="5">
    <source>
        <dbReference type="Proteomes" id="UP000030651"/>
    </source>
</evidence>
<dbReference type="OrthoDB" id="61900at2759"/>
<organism evidence="4 5">
    <name type="scientific">Pestalotiopsis fici (strain W106-1 / CGMCC3.15140)</name>
    <dbReference type="NCBI Taxonomy" id="1229662"/>
    <lineage>
        <taxon>Eukaryota</taxon>
        <taxon>Fungi</taxon>
        <taxon>Dikarya</taxon>
        <taxon>Ascomycota</taxon>
        <taxon>Pezizomycotina</taxon>
        <taxon>Sordariomycetes</taxon>
        <taxon>Xylariomycetidae</taxon>
        <taxon>Amphisphaeriales</taxon>
        <taxon>Sporocadaceae</taxon>
        <taxon>Pestalotiopsis</taxon>
    </lineage>
</organism>
<dbReference type="Proteomes" id="UP000030651">
    <property type="component" value="Unassembled WGS sequence"/>
</dbReference>
<evidence type="ECO:0000256" key="2">
    <source>
        <dbReference type="SAM" id="MobiDB-lite"/>
    </source>
</evidence>
<dbReference type="RefSeq" id="XP_007840624.1">
    <property type="nucleotide sequence ID" value="XM_007842433.1"/>
</dbReference>
<feature type="region of interest" description="Disordered" evidence="2">
    <location>
        <begin position="498"/>
        <end position="541"/>
    </location>
</feature>
<gene>
    <name evidence="4" type="ORF">PFICI_13852</name>
</gene>
<evidence type="ECO:0000256" key="1">
    <source>
        <dbReference type="SAM" id="Coils"/>
    </source>
</evidence>
<dbReference type="AlphaFoldDB" id="W3WME5"/>
<dbReference type="OMA" id="PAWANNH"/>
<proteinExistence type="predicted"/>
<dbReference type="Pfam" id="PF24809">
    <property type="entry name" value="DUF7708"/>
    <property type="match status" value="1"/>
</dbReference>
<evidence type="ECO:0000259" key="3">
    <source>
        <dbReference type="Pfam" id="PF24809"/>
    </source>
</evidence>
<dbReference type="InterPro" id="IPR056125">
    <property type="entry name" value="DUF7708"/>
</dbReference>
<feature type="coiled-coil region" evidence="1">
    <location>
        <begin position="224"/>
        <end position="258"/>
    </location>
</feature>
<feature type="domain" description="DUF7708" evidence="3">
    <location>
        <begin position="73"/>
        <end position="216"/>
    </location>
</feature>
<sequence>MQNSGNVARRDIAAESYAAALKYLENEFEGNSKALTWLQNAKSTSLDDLLGISRQAEAKYDQAAQGKRSVKAWIRGLSKRILYYGQVLDTLSQHHPEYVSLVWGMVKFVLMGILNHANLVTQFAQALSIIAQVLPRTEINAELYQTDEMKEAIASLYAHILLFLQQATKWYNVGPAGRALTALFKPFELSYKDTVEQIMLCAQTIDDISSLASRVEIREIKTFLQGESKRLEERETKLHEMQARFHQAQAELSETVDKVLQIITSENRKIDQVHLNVMDMKPRLVDMHFNHVLGVLKPKRSPEDALQKHRSLIRRSSPWRSQNRDTFEIFQRLGQWISAPKTSLLVLQAQPRAQSRVKEIATQLIGTLQPTSKRVIWYLSSISFADLDAVSAIEVLRTLVYQSMKLEPGLVISQPENFNTAKLHASHTESEWFDLLCSILRRLATCFIIVEAEDVFRDEEEANKLVQAFEMLADRFQSAGMAIKLLLVSYGPVRSRKATEQQSNSGVLVVGKDSPVPPRLRKPGSRSPHQSVGWNGLGRRL</sequence>
<dbReference type="eggNOG" id="ENOG502SSQD">
    <property type="taxonomic scope" value="Eukaryota"/>
</dbReference>
<reference evidence="5" key="1">
    <citation type="journal article" date="2015" name="BMC Genomics">
        <title>Genomic and transcriptomic analysis of the endophytic fungus Pestalotiopsis fici reveals its lifestyle and high potential for synthesis of natural products.</title>
        <authorList>
            <person name="Wang X."/>
            <person name="Zhang X."/>
            <person name="Liu L."/>
            <person name="Xiang M."/>
            <person name="Wang W."/>
            <person name="Sun X."/>
            <person name="Che Y."/>
            <person name="Guo L."/>
            <person name="Liu G."/>
            <person name="Guo L."/>
            <person name="Wang C."/>
            <person name="Yin W.B."/>
            <person name="Stadler M."/>
            <person name="Zhang X."/>
            <person name="Liu X."/>
        </authorList>
    </citation>
    <scope>NUCLEOTIDE SEQUENCE [LARGE SCALE GENOMIC DNA]</scope>
    <source>
        <strain evidence="5">W106-1 / CGMCC3.15140</strain>
    </source>
</reference>
<dbReference type="KEGG" id="pfy:PFICI_13852"/>
<accession>W3WME5</accession>
<dbReference type="EMBL" id="KI912120">
    <property type="protein sequence ID" value="ETS73986.1"/>
    <property type="molecule type" value="Genomic_DNA"/>
</dbReference>
<keyword evidence="5" id="KW-1185">Reference proteome</keyword>
<dbReference type="HOGENOM" id="CLU_035524_0_0_1"/>
<keyword evidence="1" id="KW-0175">Coiled coil</keyword>
<evidence type="ECO:0000313" key="4">
    <source>
        <dbReference type="EMBL" id="ETS73986.1"/>
    </source>
</evidence>
<protein>
    <recommendedName>
        <fullName evidence="3">DUF7708 domain-containing protein</fullName>
    </recommendedName>
</protein>
<name>W3WME5_PESFW</name>
<dbReference type="GeneID" id="19278865"/>